<organism evidence="1">
    <name type="scientific">Arundo donax</name>
    <name type="common">Giant reed</name>
    <name type="synonym">Donax arundinaceus</name>
    <dbReference type="NCBI Taxonomy" id="35708"/>
    <lineage>
        <taxon>Eukaryota</taxon>
        <taxon>Viridiplantae</taxon>
        <taxon>Streptophyta</taxon>
        <taxon>Embryophyta</taxon>
        <taxon>Tracheophyta</taxon>
        <taxon>Spermatophyta</taxon>
        <taxon>Magnoliopsida</taxon>
        <taxon>Liliopsida</taxon>
        <taxon>Poales</taxon>
        <taxon>Poaceae</taxon>
        <taxon>PACMAD clade</taxon>
        <taxon>Arundinoideae</taxon>
        <taxon>Arundineae</taxon>
        <taxon>Arundo</taxon>
    </lineage>
</organism>
<accession>A0A0A9TRI9</accession>
<dbReference type="AlphaFoldDB" id="A0A0A9TRI9"/>
<sequence length="26" mass="3239">MIALAHMLPFSFHKHILRRCFHWRCS</sequence>
<reference evidence="1" key="2">
    <citation type="journal article" date="2015" name="Data Brief">
        <title>Shoot transcriptome of the giant reed, Arundo donax.</title>
        <authorList>
            <person name="Barrero R.A."/>
            <person name="Guerrero F.D."/>
            <person name="Moolhuijzen P."/>
            <person name="Goolsby J.A."/>
            <person name="Tidwell J."/>
            <person name="Bellgard S.E."/>
            <person name="Bellgard M.I."/>
        </authorList>
    </citation>
    <scope>NUCLEOTIDE SEQUENCE</scope>
    <source>
        <tissue evidence="1">Shoot tissue taken approximately 20 cm above the soil surface</tissue>
    </source>
</reference>
<dbReference type="EMBL" id="GBRH01282743">
    <property type="protein sequence ID" value="JAD15152.1"/>
    <property type="molecule type" value="Transcribed_RNA"/>
</dbReference>
<evidence type="ECO:0000313" key="1">
    <source>
        <dbReference type="EMBL" id="JAD15152.1"/>
    </source>
</evidence>
<name>A0A0A9TRI9_ARUDO</name>
<proteinExistence type="predicted"/>
<protein>
    <submittedName>
        <fullName evidence="1">Uncharacterized protein</fullName>
    </submittedName>
</protein>
<reference evidence="1" key="1">
    <citation type="submission" date="2014-09" db="EMBL/GenBank/DDBJ databases">
        <authorList>
            <person name="Magalhaes I.L.F."/>
            <person name="Oliveira U."/>
            <person name="Santos F.R."/>
            <person name="Vidigal T.H.D.A."/>
            <person name="Brescovit A.D."/>
            <person name="Santos A.J."/>
        </authorList>
    </citation>
    <scope>NUCLEOTIDE SEQUENCE</scope>
    <source>
        <tissue evidence="1">Shoot tissue taken approximately 20 cm above the soil surface</tissue>
    </source>
</reference>